<keyword evidence="5" id="KW-0614">Plasmid</keyword>
<dbReference type="RefSeq" id="WP_153272679.1">
    <property type="nucleotide sequence ID" value="NZ_CP043499.1"/>
</dbReference>
<evidence type="ECO:0000313" key="5">
    <source>
        <dbReference type="EMBL" id="QFY62691.1"/>
    </source>
</evidence>
<dbReference type="AlphaFoldDB" id="A0A5Q0CFG1"/>
<geneLocation type="plasmid" evidence="5 6">
    <name>unnamed</name>
</geneLocation>
<dbReference type="SUPFAM" id="SSF46689">
    <property type="entry name" value="Homeodomain-like"/>
    <property type="match status" value="1"/>
</dbReference>
<proteinExistence type="predicted"/>
<dbReference type="OrthoDB" id="110167at2"/>
<dbReference type="PROSITE" id="PS01124">
    <property type="entry name" value="HTH_ARAC_FAMILY_2"/>
    <property type="match status" value="1"/>
</dbReference>
<dbReference type="InterPro" id="IPR018062">
    <property type="entry name" value="HTH_AraC-typ_CS"/>
</dbReference>
<keyword evidence="6" id="KW-1185">Reference proteome</keyword>
<dbReference type="InterPro" id="IPR009057">
    <property type="entry name" value="Homeodomain-like_sf"/>
</dbReference>
<dbReference type="InterPro" id="IPR018060">
    <property type="entry name" value="HTH_AraC"/>
</dbReference>
<reference evidence="5 6" key="1">
    <citation type="submission" date="2019-08" db="EMBL/GenBank/DDBJ databases">
        <title>Prosopis cineraria nodule microbiome.</title>
        <authorList>
            <person name="Ali R."/>
            <person name="Chaluvadi S.R."/>
            <person name="Wang X."/>
        </authorList>
    </citation>
    <scope>NUCLEOTIDE SEQUENCE [LARGE SCALE GENOMIC DNA]</scope>
    <source>
        <strain evidence="5 6">BG7</strain>
        <plasmid evidence="5 6">unnamed</plasmid>
    </source>
</reference>
<evidence type="ECO:0000259" key="4">
    <source>
        <dbReference type="PROSITE" id="PS01124"/>
    </source>
</evidence>
<protein>
    <submittedName>
        <fullName evidence="5">Helix-turn-helix transcriptional regulator</fullName>
    </submittedName>
</protein>
<dbReference type="PROSITE" id="PS00041">
    <property type="entry name" value="HTH_ARAC_FAMILY_1"/>
    <property type="match status" value="1"/>
</dbReference>
<dbReference type="InterPro" id="IPR050204">
    <property type="entry name" value="AraC_XylS_family_regulators"/>
</dbReference>
<name>A0A5Q0CFG1_9HYPH</name>
<organism evidence="5 6">
    <name type="scientific">Rhizobium grahamii</name>
    <dbReference type="NCBI Taxonomy" id="1120045"/>
    <lineage>
        <taxon>Bacteria</taxon>
        <taxon>Pseudomonadati</taxon>
        <taxon>Pseudomonadota</taxon>
        <taxon>Alphaproteobacteria</taxon>
        <taxon>Hyphomicrobiales</taxon>
        <taxon>Rhizobiaceae</taxon>
        <taxon>Rhizobium/Agrobacterium group</taxon>
        <taxon>Rhizobium</taxon>
    </lineage>
</organism>
<dbReference type="PANTHER" id="PTHR46796">
    <property type="entry name" value="HTH-TYPE TRANSCRIPTIONAL ACTIVATOR RHAS-RELATED"/>
    <property type="match status" value="1"/>
</dbReference>
<feature type="domain" description="HTH araC/xylS-type" evidence="4">
    <location>
        <begin position="1"/>
        <end position="66"/>
    </location>
</feature>
<evidence type="ECO:0000256" key="2">
    <source>
        <dbReference type="ARBA" id="ARBA00023125"/>
    </source>
</evidence>
<evidence type="ECO:0000256" key="1">
    <source>
        <dbReference type="ARBA" id="ARBA00023015"/>
    </source>
</evidence>
<dbReference type="Pfam" id="PF12833">
    <property type="entry name" value="HTH_18"/>
    <property type="match status" value="1"/>
</dbReference>
<sequence length="68" mass="7660">MFRLATGKSAFEYLRDVRLERARQALISTDDGIAEIAASVGLSSHSHLTRLFIKKFGISPSCYRREKS</sequence>
<dbReference type="Gene3D" id="1.10.10.60">
    <property type="entry name" value="Homeodomain-like"/>
    <property type="match status" value="1"/>
</dbReference>
<evidence type="ECO:0000256" key="3">
    <source>
        <dbReference type="ARBA" id="ARBA00023163"/>
    </source>
</evidence>
<dbReference type="KEGG" id="rgr:FZ934_20130"/>
<dbReference type="SMART" id="SM00342">
    <property type="entry name" value="HTH_ARAC"/>
    <property type="match status" value="1"/>
</dbReference>
<evidence type="ECO:0000313" key="6">
    <source>
        <dbReference type="Proteomes" id="UP000326881"/>
    </source>
</evidence>
<gene>
    <name evidence="5" type="ORF">FZ934_20130</name>
</gene>
<dbReference type="EMBL" id="CP043499">
    <property type="protein sequence ID" value="QFY62691.1"/>
    <property type="molecule type" value="Genomic_DNA"/>
</dbReference>
<keyword evidence="3" id="KW-0804">Transcription</keyword>
<keyword evidence="2" id="KW-0238">DNA-binding</keyword>
<dbReference type="GO" id="GO:0003700">
    <property type="term" value="F:DNA-binding transcription factor activity"/>
    <property type="evidence" value="ECO:0007669"/>
    <property type="project" value="InterPro"/>
</dbReference>
<dbReference type="Proteomes" id="UP000326881">
    <property type="component" value="Plasmid unnamed"/>
</dbReference>
<dbReference type="GO" id="GO:0043565">
    <property type="term" value="F:sequence-specific DNA binding"/>
    <property type="evidence" value="ECO:0007669"/>
    <property type="project" value="InterPro"/>
</dbReference>
<accession>A0A5Q0CFG1</accession>
<keyword evidence="1" id="KW-0805">Transcription regulation</keyword>